<keyword evidence="2" id="KW-1185">Reference proteome</keyword>
<dbReference type="RefSeq" id="WP_155710201.1">
    <property type="nucleotide sequence ID" value="NZ_BMWU01000053.1"/>
</dbReference>
<gene>
    <name evidence="1" type="ORF">GJV26_18805</name>
</gene>
<evidence type="ECO:0000313" key="2">
    <source>
        <dbReference type="Proteomes" id="UP000431684"/>
    </source>
</evidence>
<dbReference type="Proteomes" id="UP000431684">
    <property type="component" value="Unassembled WGS sequence"/>
</dbReference>
<reference evidence="1 2" key="1">
    <citation type="submission" date="2019-11" db="EMBL/GenBank/DDBJ databases">
        <title>Draft Genome Sequences of Six Type Strains of the Genus Massilia.</title>
        <authorList>
            <person name="Miess H."/>
            <person name="Frediansyah A."/>
            <person name="Goeker M."/>
            <person name="Gross H."/>
        </authorList>
    </citation>
    <scope>NUCLEOTIDE SEQUENCE [LARGE SCALE GENOMIC DNA]</scope>
    <source>
        <strain evidence="1 2">DSM 17513</strain>
    </source>
</reference>
<accession>A0A6I3XLE4</accession>
<dbReference type="AlphaFoldDB" id="A0A6I3XLE4"/>
<protein>
    <submittedName>
        <fullName evidence="1">Uncharacterized protein</fullName>
    </submittedName>
</protein>
<dbReference type="EMBL" id="WNWM01000002">
    <property type="protein sequence ID" value="MUI14491.1"/>
    <property type="molecule type" value="Genomic_DNA"/>
</dbReference>
<sequence>MACPHPHPHHGRHDEAAALAAIARDFRGTPSSAPFHGFDSHIFIIARSIAVASQNTFLQCLLPIKYIPELPQKHLIC</sequence>
<comment type="caution">
    <text evidence="1">The sequence shown here is derived from an EMBL/GenBank/DDBJ whole genome shotgun (WGS) entry which is preliminary data.</text>
</comment>
<organism evidence="1 2">
    <name type="scientific">Pseudoduganella dura</name>
    <dbReference type="NCBI Taxonomy" id="321982"/>
    <lineage>
        <taxon>Bacteria</taxon>
        <taxon>Pseudomonadati</taxon>
        <taxon>Pseudomonadota</taxon>
        <taxon>Betaproteobacteria</taxon>
        <taxon>Burkholderiales</taxon>
        <taxon>Oxalobacteraceae</taxon>
        <taxon>Telluria group</taxon>
        <taxon>Pseudoduganella</taxon>
    </lineage>
</organism>
<name>A0A6I3XLE4_9BURK</name>
<evidence type="ECO:0000313" key="1">
    <source>
        <dbReference type="EMBL" id="MUI14491.1"/>
    </source>
</evidence>
<proteinExistence type="predicted"/>